<dbReference type="SMART" id="SM00490">
    <property type="entry name" value="HELICc"/>
    <property type="match status" value="1"/>
</dbReference>
<reference evidence="10 11" key="1">
    <citation type="submission" date="2018-08" db="EMBL/GenBank/DDBJ databases">
        <title>Genomic Encyclopedia of Archaeal and Bacterial Type Strains, Phase II (KMG-II): from individual species to whole genera.</title>
        <authorList>
            <person name="Goeker M."/>
        </authorList>
    </citation>
    <scope>NUCLEOTIDE SEQUENCE [LARGE SCALE GENOMIC DNA]</scope>
    <source>
        <strain evidence="10 11">ATCC 27112</strain>
    </source>
</reference>
<dbReference type="SUPFAM" id="SSF52540">
    <property type="entry name" value="P-loop containing nucleoside triphosphate hydrolases"/>
    <property type="match status" value="2"/>
</dbReference>
<dbReference type="InterPro" id="IPR027417">
    <property type="entry name" value="P-loop_NTPase"/>
</dbReference>
<evidence type="ECO:0000256" key="3">
    <source>
        <dbReference type="ARBA" id="ARBA00022801"/>
    </source>
</evidence>
<dbReference type="InterPro" id="IPR011545">
    <property type="entry name" value="DEAD/DEAH_box_helicase_dom"/>
</dbReference>
<evidence type="ECO:0000256" key="2">
    <source>
        <dbReference type="ARBA" id="ARBA00022763"/>
    </source>
</evidence>
<comment type="caution">
    <text evidence="10">The sequence shown here is derived from an EMBL/GenBank/DDBJ whole genome shotgun (WGS) entry which is preliminary data.</text>
</comment>
<evidence type="ECO:0000256" key="5">
    <source>
        <dbReference type="ARBA" id="ARBA00022840"/>
    </source>
</evidence>
<keyword evidence="6" id="KW-0238">DNA-binding</keyword>
<name>A0A397S0J9_9MOLU</name>
<dbReference type="InParanoid" id="A0A397S0J9"/>
<dbReference type="GO" id="GO:0003678">
    <property type="term" value="F:DNA helicase activity"/>
    <property type="evidence" value="ECO:0007669"/>
    <property type="project" value="TreeGrafter"/>
</dbReference>
<dbReference type="PROSITE" id="PS51192">
    <property type="entry name" value="HELICASE_ATP_BIND_1"/>
    <property type="match status" value="1"/>
</dbReference>
<keyword evidence="4 10" id="KW-0347">Helicase</keyword>
<dbReference type="CDD" id="cd17992">
    <property type="entry name" value="DEXHc_RecG"/>
    <property type="match status" value="1"/>
</dbReference>
<keyword evidence="11" id="KW-1185">Reference proteome</keyword>
<dbReference type="GO" id="GO:0005524">
    <property type="term" value="F:ATP binding"/>
    <property type="evidence" value="ECO:0007669"/>
    <property type="project" value="UniProtKB-KW"/>
</dbReference>
<evidence type="ECO:0000256" key="7">
    <source>
        <dbReference type="ARBA" id="ARBA00023204"/>
    </source>
</evidence>
<dbReference type="SUPFAM" id="SSF50249">
    <property type="entry name" value="Nucleic acid-binding proteins"/>
    <property type="match status" value="1"/>
</dbReference>
<dbReference type="PROSITE" id="PS51194">
    <property type="entry name" value="HELICASE_CTER"/>
    <property type="match status" value="1"/>
</dbReference>
<feature type="domain" description="Helicase ATP-binding" evidence="8">
    <location>
        <begin position="259"/>
        <end position="420"/>
    </location>
</feature>
<evidence type="ECO:0000313" key="11">
    <source>
        <dbReference type="Proteomes" id="UP000266506"/>
    </source>
</evidence>
<sequence>MELKDIKGVGKATLEQLNNEGITTIDELLFTYPNSYEIYEFDKEKIFSGDYVCINAICDTKPAFIKYRSNVYSVIFYVLVDGIRVKCIFFSSDYLRYKLFKGVSCILYGRYKKEEKEFYIKRVFFDDFEKKINVSYKYKNIKAYQIQKIVSNIYDLGYRVGETIPKELLTKYKLYSMNELVYKSHLPIDKMDIIQINRRRKYEEFFWYAMSFNILRNMRSKSEKPMRHMDEEFMKFFINGLSFKLTDGQKSAIKDVTRDILGKYPMNRLVQGDVGCGKSIVSIFAILALVTSNYQAALMLPTEILANQQYELIKEHFNKFGIKVRLLTSSVKKKERTEILEGLEDGSIQVLVGTHSLIQADVKFKRLGIAVIDEQHKFGVNQRKALIEKYPNTDALYLTATPIPRTLGLTFFGDLDISSIKDMPKGRMPVDTKIISYTKLKSLMHFIEGKISLGEQAYVVVPLVIENEDYDAIPIDEAERIFKEELPNIEIKSIHGKMAIDKKNMIMESFRNGETKILISTTVIEVGVNVPNATMMVILDADRFGLAQIHQLRGRVGRGNKQSYCALVTKKLDNERLRILESTTDGFGIAEEDFRLRGPGNYFGEEQSGFLQLEYADFESDYRIWEAAKKDAEEYYPKYLSGEEASIRFTNMIIENAKNGFKSN</sequence>
<dbReference type="Gene3D" id="3.40.50.300">
    <property type="entry name" value="P-loop containing nucleotide triphosphate hydrolases"/>
    <property type="match status" value="2"/>
</dbReference>
<evidence type="ECO:0000256" key="4">
    <source>
        <dbReference type="ARBA" id="ARBA00022806"/>
    </source>
</evidence>
<evidence type="ECO:0000259" key="9">
    <source>
        <dbReference type="PROSITE" id="PS51194"/>
    </source>
</evidence>
<dbReference type="InterPro" id="IPR014001">
    <property type="entry name" value="Helicase_ATP-bd"/>
</dbReference>
<gene>
    <name evidence="10" type="ORF">EI71_00521</name>
</gene>
<dbReference type="PANTHER" id="PTHR47964">
    <property type="entry name" value="ATP-DEPENDENT DNA HELICASE HOMOLOG RECG, CHLOROPLASTIC"/>
    <property type="match status" value="1"/>
</dbReference>
<dbReference type="FunCoup" id="A0A397S0J9">
    <property type="interactions" value="272"/>
</dbReference>
<dbReference type="EMBL" id="QXEV01000003">
    <property type="protein sequence ID" value="RIA78209.1"/>
    <property type="molecule type" value="Genomic_DNA"/>
</dbReference>
<dbReference type="InterPro" id="IPR001650">
    <property type="entry name" value="Helicase_C-like"/>
</dbReference>
<keyword evidence="7" id="KW-0234">DNA repair</keyword>
<dbReference type="GO" id="GO:0003677">
    <property type="term" value="F:DNA binding"/>
    <property type="evidence" value="ECO:0007669"/>
    <property type="project" value="UniProtKB-KW"/>
</dbReference>
<dbReference type="OrthoDB" id="9804325at2"/>
<keyword evidence="2" id="KW-0227">DNA damage</keyword>
<dbReference type="SMART" id="SM00487">
    <property type="entry name" value="DEXDc"/>
    <property type="match status" value="1"/>
</dbReference>
<dbReference type="Pfam" id="PF00270">
    <property type="entry name" value="DEAD"/>
    <property type="match status" value="1"/>
</dbReference>
<keyword evidence="1" id="KW-0547">Nucleotide-binding</keyword>
<proteinExistence type="predicted"/>
<dbReference type="PANTHER" id="PTHR47964:SF1">
    <property type="entry name" value="ATP-DEPENDENT DNA HELICASE HOMOLOG RECG, CHLOROPLASTIC"/>
    <property type="match status" value="1"/>
</dbReference>
<dbReference type="GO" id="GO:0006281">
    <property type="term" value="P:DNA repair"/>
    <property type="evidence" value="ECO:0007669"/>
    <property type="project" value="UniProtKB-KW"/>
</dbReference>
<feature type="domain" description="Helicase C-terminal" evidence="9">
    <location>
        <begin position="439"/>
        <end position="595"/>
    </location>
</feature>
<dbReference type="InterPro" id="IPR047112">
    <property type="entry name" value="RecG/Mfd"/>
</dbReference>
<keyword evidence="3" id="KW-0378">Hydrolase</keyword>
<dbReference type="InterPro" id="IPR012340">
    <property type="entry name" value="NA-bd_OB-fold"/>
</dbReference>
<keyword evidence="5" id="KW-0067">ATP-binding</keyword>
<evidence type="ECO:0000259" key="8">
    <source>
        <dbReference type="PROSITE" id="PS51192"/>
    </source>
</evidence>
<dbReference type="Pfam" id="PF00271">
    <property type="entry name" value="Helicase_C"/>
    <property type="match status" value="1"/>
</dbReference>
<evidence type="ECO:0000256" key="6">
    <source>
        <dbReference type="ARBA" id="ARBA00023125"/>
    </source>
</evidence>
<dbReference type="GO" id="GO:0016787">
    <property type="term" value="F:hydrolase activity"/>
    <property type="evidence" value="ECO:0007669"/>
    <property type="project" value="UniProtKB-KW"/>
</dbReference>
<protein>
    <submittedName>
        <fullName evidence="10">ATP-dependent DNA helicase RecG</fullName>
    </submittedName>
</protein>
<dbReference type="Proteomes" id="UP000266506">
    <property type="component" value="Unassembled WGS sequence"/>
</dbReference>
<dbReference type="RefSeq" id="WP_119015686.1">
    <property type="nucleotide sequence ID" value="NZ_QXEV01000003.1"/>
</dbReference>
<accession>A0A397S0J9</accession>
<evidence type="ECO:0000256" key="1">
    <source>
        <dbReference type="ARBA" id="ARBA00022741"/>
    </source>
</evidence>
<evidence type="ECO:0000313" key="10">
    <source>
        <dbReference type="EMBL" id="RIA78209.1"/>
    </source>
</evidence>
<organism evidence="10 11">
    <name type="scientific">Anaeroplasma bactoclasticum</name>
    <dbReference type="NCBI Taxonomy" id="2088"/>
    <lineage>
        <taxon>Bacteria</taxon>
        <taxon>Bacillati</taxon>
        <taxon>Mycoplasmatota</taxon>
        <taxon>Mollicutes</taxon>
        <taxon>Anaeroplasmatales</taxon>
        <taxon>Anaeroplasmataceae</taxon>
        <taxon>Anaeroplasma</taxon>
    </lineage>
</organism>
<dbReference type="AlphaFoldDB" id="A0A397S0J9"/>